<dbReference type="PANTHER" id="PTHR14218">
    <property type="entry name" value="PROTEASE S8 TRIPEPTIDYL PEPTIDASE I CLN2"/>
    <property type="match status" value="1"/>
</dbReference>
<comment type="caution">
    <text evidence="11">The sequence shown here is derived from an EMBL/GenBank/DDBJ whole genome shotgun (WGS) entry which is preliminary data.</text>
</comment>
<dbReference type="PROSITE" id="PS51695">
    <property type="entry name" value="SEDOLISIN"/>
    <property type="match status" value="1"/>
</dbReference>
<dbReference type="EMBL" id="JBHSPH010000003">
    <property type="protein sequence ID" value="MFC5863117.1"/>
    <property type="molecule type" value="Genomic_DNA"/>
</dbReference>
<dbReference type="SMART" id="SM00944">
    <property type="entry name" value="Pro-kuma_activ"/>
    <property type="match status" value="1"/>
</dbReference>
<dbReference type="SUPFAM" id="SSF54897">
    <property type="entry name" value="Protease propeptides/inhibitors"/>
    <property type="match status" value="1"/>
</dbReference>
<dbReference type="InterPro" id="IPR036852">
    <property type="entry name" value="Peptidase_S8/S53_dom_sf"/>
</dbReference>
<dbReference type="Pfam" id="PF16640">
    <property type="entry name" value="Big_3_5"/>
    <property type="match status" value="1"/>
</dbReference>
<keyword evidence="5" id="KW-0720">Serine protease</keyword>
<dbReference type="CDD" id="cd11377">
    <property type="entry name" value="Pro-peptidase_S53"/>
    <property type="match status" value="1"/>
</dbReference>
<feature type="compositionally biased region" description="Basic and acidic residues" evidence="8">
    <location>
        <begin position="12"/>
        <end position="22"/>
    </location>
</feature>
<dbReference type="InterPro" id="IPR015366">
    <property type="entry name" value="S53_propep"/>
</dbReference>
<sequence length="1782" mass="182115">MTRISSIHPPQPRHESRGRDYSIRSKTSAAGFGAVLLMALYVLTPPARAMQTRDLIPGVADDSHLAQIGGRVSPILSRATDLGPVEDSFTASRMLLLLNRSSEQERALEQFIAGSNSPGNPHYHAWLTPQEFGEKFGPSDADIATITAWLQSQGFIVDRVHPGKMFLEFSGTAGQVREAFHTTLHRYRLGTGQMVIANASAPEVPSSLTNAIHGISIAPTVHLRPLAHVASQAPSQVSYDLQTHIAQPEWTYPMAGGGNTYELAPADFAVQYDVASVYKSGVNGAGQSIGILSDSNIDLSLVAAYQSLFGLIPNLPSVMIDGNDPGQTTDAPETYFDVEEASAVAPGAQVILYTSAGSVLTDPLMDAALRALEDNQVSVLSVSYGACESELGASGNAMWSALWQQAAAQGITVFAATGDSGSAACDNPATQDLAYSGLAVNGVASTLYDVAVGGTDFYYSSYASPPSTLQAQIGSYWGMASATAPAVSLLQTAPEQAWNDAFGLNASDGGVYSSARSSILAGGGGSSSAAIYPTSGSVTGYPKPVWQTGSGVPADSRRDVPDLSLFSGDGANLVKYPFCANPGDCTNTTSTGAVVLTSAGGTSVAASAMAGIQALVNQATNSRQGLANVTYYALANQSATANTFRDIATGGNAVPCLQGSANCVLATSGPAKSNYAESGYVAGTGYDLATGLGSVDVARLIANWARVTLKPTTTALTLSSLSFAHGIPVTVNAVVSPSSGSGAPTGSVAINSTDATAYSNGLALLTLTAAQASASLSDLPGGTYQVFGQYSGDSTWAPNTSEPVNITVTPERATLITTGWVLNPADGNIYPLTQGMSIPYGSQVYLDAQPAGVNEANSGARATSATGSILFSDVNGATTQSFIVPLNGEGSAEWIPAVLPVGAHSISASYSGDASYNAIAATQTAAFTVFPGTTTLAIKPMETTIPAGSSVVVEILLKNGDLGLDGALPTGTITVKLGNQSLSIKSPFNASGAANSATQGASVTFTNVPAGILPLSASYSGDTNWNASAGFYGSVQSLSSKTAPAVTLTANASSYLSSQTVSMTAVVMGTAAFGAPQGSVTFTEAGGTVSYTGALQQKTTTAATWELSLPAWKLMNGSNTFLANFAGDSNYSPQSSGPLVVILNAGDFSLTSSQQEVTISQAYTGTVPLLISPEDGFSGTVTLTCSASSSITCSAANKIISLSTSTTDVISYSIPAGLTSGTYSTFITASGGERTHTLEVLLSYAPSTATPTFFPPAGTYVTAQAVTLSDATTGATMYYTTDGSTPTVSSKPYAEPITVTSSETLNAVAIANGYSFSPAGSATYVISSATAQPVISLPGGTYSPSQTVTITDATPGASIYYTTNGSTPTASSTPYTSPLTVGRNTILQAVAIAPGYSISGVTVASYTMTNGSTPLQFIPITPCRIADTRNPAGSFGGPELAGRSTREFDIPQSSCNIPRTAIGYALNVTVAPDGPIGYLAIWPSGQPQPFVSLLNSDGRVKANAAITLAGNSGGVSIYTSDPTNVILDINGYFVPAGTTSALQFYPLTPCRIADTRIGLGPFGGPYLAGDSSRAFPILSSTCNVPANAQAYSLNITAVPHITLGYLSTWPTGSPQPYVSTLNSSSGEVEANAAIVPAGSNGEISIYTSDDTDVVLDINGYFAPPSSNGLSLYSVTPCRIIDTRADAQPFPGTLLVPVATSPCALPTTAAAYVLNATVVPSGSFGYLSLWAGGQPQPYVSTLNATDSAITSNMAIVPTVNGTVNAYSPSPGNLILDVSGYFAH</sequence>
<dbReference type="InterPro" id="IPR030400">
    <property type="entry name" value="Sedolisin_dom"/>
</dbReference>
<keyword evidence="9" id="KW-0472">Membrane</keyword>
<dbReference type="CDD" id="cd04056">
    <property type="entry name" value="Peptidases_S53"/>
    <property type="match status" value="1"/>
</dbReference>
<feature type="region of interest" description="Disordered" evidence="8">
    <location>
        <begin position="1"/>
        <end position="22"/>
    </location>
</feature>
<dbReference type="Gene3D" id="3.40.50.200">
    <property type="entry name" value="Peptidase S8/S53 domain"/>
    <property type="match status" value="1"/>
</dbReference>
<evidence type="ECO:0000256" key="6">
    <source>
        <dbReference type="ARBA" id="ARBA00022837"/>
    </source>
</evidence>
<evidence type="ECO:0000313" key="11">
    <source>
        <dbReference type="EMBL" id="MFC5863117.1"/>
    </source>
</evidence>
<keyword evidence="4" id="KW-0378">Hydrolase</keyword>
<keyword evidence="9" id="KW-0812">Transmembrane</keyword>
<evidence type="ECO:0000259" key="10">
    <source>
        <dbReference type="PROSITE" id="PS51695"/>
    </source>
</evidence>
<evidence type="ECO:0000256" key="4">
    <source>
        <dbReference type="ARBA" id="ARBA00022801"/>
    </source>
</evidence>
<evidence type="ECO:0000256" key="3">
    <source>
        <dbReference type="ARBA" id="ARBA00022723"/>
    </source>
</evidence>
<dbReference type="Pfam" id="PF13290">
    <property type="entry name" value="CHB_HEX_C_1"/>
    <property type="match status" value="2"/>
</dbReference>
<feature type="transmembrane region" description="Helical" evidence="9">
    <location>
        <begin position="21"/>
        <end position="43"/>
    </location>
</feature>
<gene>
    <name evidence="11" type="ORF">ACFPT7_12495</name>
</gene>
<dbReference type="SUPFAM" id="SSF52743">
    <property type="entry name" value="Subtilisin-like"/>
    <property type="match status" value="1"/>
</dbReference>
<reference evidence="12" key="1">
    <citation type="journal article" date="2019" name="Int. J. Syst. Evol. Microbiol.">
        <title>The Global Catalogue of Microorganisms (GCM) 10K type strain sequencing project: providing services to taxonomists for standard genome sequencing and annotation.</title>
        <authorList>
            <consortium name="The Broad Institute Genomics Platform"/>
            <consortium name="The Broad Institute Genome Sequencing Center for Infectious Disease"/>
            <person name="Wu L."/>
            <person name="Ma J."/>
        </authorList>
    </citation>
    <scope>NUCLEOTIDE SEQUENCE [LARGE SCALE GENOMIC DNA]</scope>
    <source>
        <strain evidence="12">JCM 4087</strain>
    </source>
</reference>
<comment type="cofactor">
    <cofactor evidence="1">
        <name>Ca(2+)</name>
        <dbReference type="ChEBI" id="CHEBI:29108"/>
    </cofactor>
</comment>
<dbReference type="PANTHER" id="PTHR14218:SF15">
    <property type="entry name" value="TRIPEPTIDYL-PEPTIDASE 1"/>
    <property type="match status" value="1"/>
</dbReference>
<evidence type="ECO:0000256" key="9">
    <source>
        <dbReference type="SAM" id="Phobius"/>
    </source>
</evidence>
<keyword evidence="6" id="KW-0106">Calcium</keyword>
<keyword evidence="12" id="KW-1185">Reference proteome</keyword>
<dbReference type="InterPro" id="IPR032109">
    <property type="entry name" value="Big_3_5"/>
</dbReference>
<dbReference type="Pfam" id="PF09286">
    <property type="entry name" value="Pro-kuma_activ"/>
    <property type="match status" value="1"/>
</dbReference>
<name>A0ABW1EH05_9BACT</name>
<dbReference type="InterPro" id="IPR050819">
    <property type="entry name" value="Tripeptidyl-peptidase_I"/>
</dbReference>
<evidence type="ECO:0000256" key="1">
    <source>
        <dbReference type="ARBA" id="ARBA00001913"/>
    </source>
</evidence>
<proteinExistence type="predicted"/>
<keyword evidence="7" id="KW-0865">Zymogen</keyword>
<keyword evidence="9" id="KW-1133">Transmembrane helix</keyword>
<evidence type="ECO:0000313" key="12">
    <source>
        <dbReference type="Proteomes" id="UP001596091"/>
    </source>
</evidence>
<accession>A0ABW1EH05</accession>
<protein>
    <submittedName>
        <fullName evidence="11">Chitobiase/beta-hexosaminidase C-terminal domain-containing protein</fullName>
    </submittedName>
</protein>
<organism evidence="11 12">
    <name type="scientific">Acidicapsa dinghuensis</name>
    <dbReference type="NCBI Taxonomy" id="2218256"/>
    <lineage>
        <taxon>Bacteria</taxon>
        <taxon>Pseudomonadati</taxon>
        <taxon>Acidobacteriota</taxon>
        <taxon>Terriglobia</taxon>
        <taxon>Terriglobales</taxon>
        <taxon>Acidobacteriaceae</taxon>
        <taxon>Acidicapsa</taxon>
    </lineage>
</organism>
<keyword evidence="2" id="KW-0645">Protease</keyword>
<evidence type="ECO:0000256" key="5">
    <source>
        <dbReference type="ARBA" id="ARBA00022825"/>
    </source>
</evidence>
<dbReference type="Proteomes" id="UP001596091">
    <property type="component" value="Unassembled WGS sequence"/>
</dbReference>
<feature type="domain" description="Peptidase S53" evidence="10">
    <location>
        <begin position="262"/>
        <end position="707"/>
    </location>
</feature>
<evidence type="ECO:0000256" key="2">
    <source>
        <dbReference type="ARBA" id="ARBA00022670"/>
    </source>
</evidence>
<keyword evidence="3" id="KW-0479">Metal-binding</keyword>
<evidence type="ECO:0000256" key="8">
    <source>
        <dbReference type="SAM" id="MobiDB-lite"/>
    </source>
</evidence>
<dbReference type="InterPro" id="IPR059177">
    <property type="entry name" value="GH29D-like_dom"/>
</dbReference>
<evidence type="ECO:0000256" key="7">
    <source>
        <dbReference type="ARBA" id="ARBA00023145"/>
    </source>
</evidence>
<dbReference type="InterPro" id="IPR013783">
    <property type="entry name" value="Ig-like_fold"/>
</dbReference>
<dbReference type="Gene3D" id="2.60.40.10">
    <property type="entry name" value="Immunoglobulins"/>
    <property type="match status" value="4"/>
</dbReference>